<name>A0AAD3SFA0_NEPGR</name>
<dbReference type="EMBL" id="BSYO01000009">
    <property type="protein sequence ID" value="GMH10203.1"/>
    <property type="molecule type" value="Genomic_DNA"/>
</dbReference>
<comment type="caution">
    <text evidence="1">The sequence shown here is derived from an EMBL/GenBank/DDBJ whole genome shotgun (WGS) entry which is preliminary data.</text>
</comment>
<reference evidence="1" key="1">
    <citation type="submission" date="2023-05" db="EMBL/GenBank/DDBJ databases">
        <title>Nepenthes gracilis genome sequencing.</title>
        <authorList>
            <person name="Fukushima K."/>
        </authorList>
    </citation>
    <scope>NUCLEOTIDE SEQUENCE</scope>
    <source>
        <strain evidence="1">SING2019-196</strain>
    </source>
</reference>
<dbReference type="AlphaFoldDB" id="A0AAD3SFA0"/>
<sequence length="77" mass="8386">MLPPPVSICSRHCIAAPAMHSWQQPLPASHPVDMPCGLAIQSPNSNSHHLEHRELATSVIIYIMEASTVPIILTRLA</sequence>
<organism evidence="1 2">
    <name type="scientific">Nepenthes gracilis</name>
    <name type="common">Slender pitcher plant</name>
    <dbReference type="NCBI Taxonomy" id="150966"/>
    <lineage>
        <taxon>Eukaryota</taxon>
        <taxon>Viridiplantae</taxon>
        <taxon>Streptophyta</taxon>
        <taxon>Embryophyta</taxon>
        <taxon>Tracheophyta</taxon>
        <taxon>Spermatophyta</taxon>
        <taxon>Magnoliopsida</taxon>
        <taxon>eudicotyledons</taxon>
        <taxon>Gunneridae</taxon>
        <taxon>Pentapetalae</taxon>
        <taxon>Caryophyllales</taxon>
        <taxon>Nepenthaceae</taxon>
        <taxon>Nepenthes</taxon>
    </lineage>
</organism>
<evidence type="ECO:0000313" key="1">
    <source>
        <dbReference type="EMBL" id="GMH10203.1"/>
    </source>
</evidence>
<protein>
    <submittedName>
        <fullName evidence="1">Uncharacterized protein</fullName>
    </submittedName>
</protein>
<evidence type="ECO:0000313" key="2">
    <source>
        <dbReference type="Proteomes" id="UP001279734"/>
    </source>
</evidence>
<accession>A0AAD3SFA0</accession>
<gene>
    <name evidence="1" type="ORF">Nepgr_012044</name>
</gene>
<dbReference type="Proteomes" id="UP001279734">
    <property type="component" value="Unassembled WGS sequence"/>
</dbReference>
<keyword evidence="2" id="KW-1185">Reference proteome</keyword>
<proteinExistence type="predicted"/>